<dbReference type="InterPro" id="IPR035069">
    <property type="entry name" value="TTHA1013/TTHA0281-like"/>
</dbReference>
<dbReference type="SUPFAM" id="SSF143100">
    <property type="entry name" value="TTHA1013/TTHA0281-like"/>
    <property type="match status" value="1"/>
</dbReference>
<dbReference type="Proteomes" id="UP000184212">
    <property type="component" value="Unassembled WGS sequence"/>
</dbReference>
<dbReference type="AlphaFoldDB" id="A0A1M5MI58"/>
<dbReference type="OrthoDB" id="965427at2"/>
<dbReference type="STRING" id="947013.SAMN04488109_1742"/>
<dbReference type="RefSeq" id="WP_073132819.1">
    <property type="nucleotide sequence ID" value="NZ_FQWQ01000001.1"/>
</dbReference>
<dbReference type="Gene3D" id="3.30.160.250">
    <property type="match status" value="1"/>
</dbReference>
<sequence length="130" mass="14921">MRKLRAIISKGPEDYGAWIEKFPGVYGAGETVAEAKKNLKEGLKLYVKHNEVPDWLKNKEYVVIYKYDSQSFLNYFKGIFTNAALERLSGINQRQINHYATGRKKPRPEQLKKLEIGIHKLAGELLAVEL</sequence>
<organism evidence="1 2">
    <name type="scientific">Chryseolinea serpens</name>
    <dbReference type="NCBI Taxonomy" id="947013"/>
    <lineage>
        <taxon>Bacteria</taxon>
        <taxon>Pseudomonadati</taxon>
        <taxon>Bacteroidota</taxon>
        <taxon>Cytophagia</taxon>
        <taxon>Cytophagales</taxon>
        <taxon>Fulvivirgaceae</taxon>
        <taxon>Chryseolinea</taxon>
    </lineage>
</organism>
<reference evidence="1 2" key="1">
    <citation type="submission" date="2016-11" db="EMBL/GenBank/DDBJ databases">
        <authorList>
            <person name="Jaros S."/>
            <person name="Januszkiewicz K."/>
            <person name="Wedrychowicz H."/>
        </authorList>
    </citation>
    <scope>NUCLEOTIDE SEQUENCE [LARGE SCALE GENOMIC DNA]</scope>
    <source>
        <strain evidence="1 2">DSM 24574</strain>
    </source>
</reference>
<protein>
    <recommendedName>
        <fullName evidence="3">Type II toxin-antitoxin system HicB family antitoxin</fullName>
    </recommendedName>
</protein>
<dbReference type="EMBL" id="FQWQ01000001">
    <property type="protein sequence ID" value="SHG76609.1"/>
    <property type="molecule type" value="Genomic_DNA"/>
</dbReference>
<evidence type="ECO:0008006" key="3">
    <source>
        <dbReference type="Google" id="ProtNLM"/>
    </source>
</evidence>
<evidence type="ECO:0000313" key="1">
    <source>
        <dbReference type="EMBL" id="SHG76609.1"/>
    </source>
</evidence>
<evidence type="ECO:0000313" key="2">
    <source>
        <dbReference type="Proteomes" id="UP000184212"/>
    </source>
</evidence>
<keyword evidence="2" id="KW-1185">Reference proteome</keyword>
<name>A0A1M5MI58_9BACT</name>
<gene>
    <name evidence="1" type="ORF">SAMN04488109_1742</name>
</gene>
<accession>A0A1M5MI58</accession>
<proteinExistence type="predicted"/>